<keyword evidence="1" id="KW-0732">Signal</keyword>
<protein>
    <recommendedName>
        <fullName evidence="4">Pectate lyase superfamily protein domain-containing protein</fullName>
    </recommendedName>
</protein>
<keyword evidence="3" id="KW-1185">Reference proteome</keyword>
<feature type="chain" id="PRO_5005184151" description="Pectate lyase superfamily protein domain-containing protein" evidence="1">
    <location>
        <begin position="22"/>
        <end position="856"/>
    </location>
</feature>
<gene>
    <name evidence="2" type="ORF">L21SP4_00315</name>
</gene>
<dbReference type="STRING" id="1307763.L21SP4_00315"/>
<dbReference type="Proteomes" id="UP000035268">
    <property type="component" value="Chromosome"/>
</dbReference>
<dbReference type="RefSeq" id="WP_052881010.1">
    <property type="nucleotide sequence ID" value="NZ_CP010904.1"/>
</dbReference>
<evidence type="ECO:0008006" key="4">
    <source>
        <dbReference type="Google" id="ProtNLM"/>
    </source>
</evidence>
<accession>A0A0G3EAT4</accession>
<dbReference type="Gene3D" id="2.60.120.260">
    <property type="entry name" value="Galactose-binding domain-like"/>
    <property type="match status" value="1"/>
</dbReference>
<dbReference type="InterPro" id="IPR011050">
    <property type="entry name" value="Pectin_lyase_fold/virulence"/>
</dbReference>
<evidence type="ECO:0000256" key="1">
    <source>
        <dbReference type="SAM" id="SignalP"/>
    </source>
</evidence>
<reference evidence="2 3" key="2">
    <citation type="journal article" date="2016" name="ISME J.">
        <title>Characterization of the first cultured representative of Verrucomicrobia subdivision 5 indicates the proposal of a novel phylum.</title>
        <authorList>
            <person name="Spring S."/>
            <person name="Bunk B."/>
            <person name="Sproer C."/>
            <person name="Schumann P."/>
            <person name="Rohde M."/>
            <person name="Tindall B.J."/>
            <person name="Klenk H.P."/>
        </authorList>
    </citation>
    <scope>NUCLEOTIDE SEQUENCE [LARGE SCALE GENOMIC DNA]</scope>
    <source>
        <strain evidence="2 3">L21-Fru-AB</strain>
    </source>
</reference>
<proteinExistence type="predicted"/>
<dbReference type="EMBL" id="CP010904">
    <property type="protein sequence ID" value="AKJ63596.1"/>
    <property type="molecule type" value="Genomic_DNA"/>
</dbReference>
<organism evidence="2 3">
    <name type="scientific">Kiritimatiella glycovorans</name>
    <dbReference type="NCBI Taxonomy" id="1307763"/>
    <lineage>
        <taxon>Bacteria</taxon>
        <taxon>Pseudomonadati</taxon>
        <taxon>Kiritimatiellota</taxon>
        <taxon>Kiritimatiellia</taxon>
        <taxon>Kiritimatiellales</taxon>
        <taxon>Kiritimatiellaceae</taxon>
        <taxon>Kiritimatiella</taxon>
    </lineage>
</organism>
<feature type="signal peptide" evidence="1">
    <location>
        <begin position="1"/>
        <end position="21"/>
    </location>
</feature>
<sequence length="856" mass="92644" precursor="true">MKPLLHRAVFAAALIFWGAAAADAALRLGGDWEDARFVLDWNSTPSTPYLIYHSSDLTGGWQLYSYAFGDADTNRTVRSFAPVGPGARPMFLRVMQGGDLLAVDNFSRADSAVVEAGHHVNRYTANPYTEYDDDTGSEMRVEGADLIFDLAGLDANSATLVSEGGPLTNMAFARRIDLTAILKPWDPTPPAGAFWGVGLTYGGEDAWPAAPVALELEGDGTARFFVNGTLTASNRLAGADPRFVTLSFDGASREASIFVDGRRIFHADGLAFDPAQPPQLVMHAFKPDGAESASFVVDRYLTSSHLTGEQRVVARMSVFNPIYYGADPSGVQNCVPAFRDMLDRLGTLRHASIWIPPGSYRLAEPLIVPASGNTSQYGLMIRGAGPGVTRFLVDNPDGGLKFEGTSISWMQLTVRDFSIVARRPGIAYGFEMWIPNTGVTQNRNLNVINVHAGPEEPGDGTYFDTAFQAVHCWYPKFENIMVWGNGNASNDTWDCGTGLKMVDCYNPLVESSTFHGVQTGIVYAAINKHPEDGKVRASRMTHCRTGVLIDIADVEDGGWEEPAFHINNNDFLTRDYGIYVNGMRQLFFSHNVFHCADAQGSAYLGTGTARAFRPTDIHLEYGSTAIIDHNFFAGPANTNRIGVRVRPDFEYVSILGNQFAMEGTAVKDDAPGTVFPKDNLYGDRFGISDDLVRYEGPDGIGDLQDGGFEADFPDPDGNRFEYGPSGVPWHFSGGAGYSEKNTAFTSGNPDPPQGDQVLFLQNTSEASQYVLLEAGTCTVSLYAAQRTNHGDPTQQVSVLLGALNGGTFQPGASGGYESFEAEFDLPAPGVYELIVRGIDGAGDSTVFVDDVRVVQP</sequence>
<reference evidence="3" key="1">
    <citation type="submission" date="2015-02" db="EMBL/GenBank/DDBJ databases">
        <title>Description and complete genome sequence of the first cultured representative of the subdivision 5 of the Verrucomicrobia phylum.</title>
        <authorList>
            <person name="Spring S."/>
            <person name="Bunk B."/>
            <person name="Sproer C."/>
            <person name="Klenk H.-P."/>
        </authorList>
    </citation>
    <scope>NUCLEOTIDE SEQUENCE [LARGE SCALE GENOMIC DNA]</scope>
    <source>
        <strain evidence="3">L21-Fru-AB</strain>
    </source>
</reference>
<dbReference type="AlphaFoldDB" id="A0A0G3EAT4"/>
<dbReference type="KEGG" id="vbl:L21SP4_00315"/>
<evidence type="ECO:0000313" key="3">
    <source>
        <dbReference type="Proteomes" id="UP000035268"/>
    </source>
</evidence>
<dbReference type="Gene3D" id="2.160.20.10">
    <property type="entry name" value="Single-stranded right-handed beta-helix, Pectin lyase-like"/>
    <property type="match status" value="1"/>
</dbReference>
<dbReference type="OrthoDB" id="863031at2"/>
<name>A0A0G3EAT4_9BACT</name>
<dbReference type="SUPFAM" id="SSF51126">
    <property type="entry name" value="Pectin lyase-like"/>
    <property type="match status" value="1"/>
</dbReference>
<evidence type="ECO:0000313" key="2">
    <source>
        <dbReference type="EMBL" id="AKJ63596.1"/>
    </source>
</evidence>
<dbReference type="InterPro" id="IPR012334">
    <property type="entry name" value="Pectin_lyas_fold"/>
</dbReference>